<dbReference type="AlphaFoldDB" id="A0A0N4VBS4"/>
<evidence type="ECO:0000256" key="8">
    <source>
        <dbReference type="ARBA" id="ARBA00022989"/>
    </source>
</evidence>
<dbReference type="GO" id="GO:0005921">
    <property type="term" value="C:gap junction"/>
    <property type="evidence" value="ECO:0007669"/>
    <property type="project" value="UniProtKB-SubCell"/>
</dbReference>
<comment type="function">
    <text evidence="12">Structural component of the gap junctions.</text>
</comment>
<keyword evidence="6" id="KW-0303">Gap junction</keyword>
<feature type="transmembrane region" description="Helical" evidence="12">
    <location>
        <begin position="289"/>
        <end position="308"/>
    </location>
</feature>
<gene>
    <name evidence="12" type="primary">inx</name>
    <name evidence="14" type="ORF">EVEC_LOCUS7477</name>
</gene>
<dbReference type="GO" id="GO:0005886">
    <property type="term" value="C:plasma membrane"/>
    <property type="evidence" value="ECO:0007669"/>
    <property type="project" value="UniProtKB-SubCell"/>
</dbReference>
<dbReference type="STRING" id="51028.A0A0N4VBS4"/>
<evidence type="ECO:0000256" key="1">
    <source>
        <dbReference type="ARBA" id="ARBA00004610"/>
    </source>
</evidence>
<keyword evidence="8 12" id="KW-1133">Transmembrane helix</keyword>
<organism evidence="16">
    <name type="scientific">Enterobius vermicularis</name>
    <name type="common">Human pinworm</name>
    <dbReference type="NCBI Taxonomy" id="51028"/>
    <lineage>
        <taxon>Eukaryota</taxon>
        <taxon>Metazoa</taxon>
        <taxon>Ecdysozoa</taxon>
        <taxon>Nematoda</taxon>
        <taxon>Chromadorea</taxon>
        <taxon>Rhabditida</taxon>
        <taxon>Spirurina</taxon>
        <taxon>Oxyuridomorpha</taxon>
        <taxon>Oxyuroidea</taxon>
        <taxon>Oxyuridae</taxon>
        <taxon>Enterobius</taxon>
    </lineage>
</organism>
<evidence type="ECO:0000256" key="10">
    <source>
        <dbReference type="ARBA" id="ARBA00023136"/>
    </source>
</evidence>
<evidence type="ECO:0000256" key="5">
    <source>
        <dbReference type="ARBA" id="ARBA00022692"/>
    </source>
</evidence>
<sequence length="419" mass="49201">MPEVIGRALNVVFMFFLDAFLKGLKPQFDDDAVDRLNYYYTPLLLAIFALTLSAKQYVGQPIQCWVPAQFTGAWEQYSENYCFVKNTYFLPLNHYIPQDIKEREDREIGYYQWVPFILGLQGILFYLPCLLWRLLNWQSGIAVKGIVNMSQDVHNMQTEKRNESVTVVATHLYDSLKTQRNLARRGPLTFLLQKGTYLTVLYLFVKFVYVIQAIAQFALLNNFLGTSYTFWGFEILRDLMSGREWEESGHFPRVTMCDFDVRVLGNRHRHTVQCVLMINMFHEKVYLFLWWWILLVIIVTVGSFLYWLEMSVLSSQHRSFISQYLRVYNLVDSDRNPAVDKFLHRTLRNDGVFLLRLVSANAGDLITTDIVLRLWKMFLDEEKSRAVPPPSLTEPAEKFNGGDQEFQEYPYNPEKRLLS</sequence>
<dbReference type="Pfam" id="PF00876">
    <property type="entry name" value="Innexin"/>
    <property type="match status" value="1"/>
</dbReference>
<comment type="subcellular location">
    <subcellularLocation>
        <location evidence="1">Cell junction</location>
        <location evidence="1">Gap junction</location>
    </subcellularLocation>
    <subcellularLocation>
        <location evidence="2 12">Cell membrane</location>
        <topology evidence="2 12">Multi-pass membrane protein</topology>
    </subcellularLocation>
</comment>
<dbReference type="GO" id="GO:0005243">
    <property type="term" value="F:gap junction channel activity"/>
    <property type="evidence" value="ECO:0007669"/>
    <property type="project" value="TreeGrafter"/>
</dbReference>
<evidence type="ECO:0000256" key="7">
    <source>
        <dbReference type="ARBA" id="ARBA00022949"/>
    </source>
</evidence>
<evidence type="ECO:0000256" key="9">
    <source>
        <dbReference type="ARBA" id="ARBA00023065"/>
    </source>
</evidence>
<evidence type="ECO:0000256" key="2">
    <source>
        <dbReference type="ARBA" id="ARBA00004651"/>
    </source>
</evidence>
<evidence type="ECO:0000256" key="6">
    <source>
        <dbReference type="ARBA" id="ARBA00022868"/>
    </source>
</evidence>
<comment type="similarity">
    <text evidence="12">Belongs to the pannexin family.</text>
</comment>
<keyword evidence="7" id="KW-0965">Cell junction</keyword>
<dbReference type="EMBL" id="UXUI01008939">
    <property type="protein sequence ID" value="VDD92726.1"/>
    <property type="molecule type" value="Genomic_DNA"/>
</dbReference>
<keyword evidence="15" id="KW-1185">Reference proteome</keyword>
<reference evidence="14 15" key="2">
    <citation type="submission" date="2018-10" db="EMBL/GenBank/DDBJ databases">
        <authorList>
            <consortium name="Pathogen Informatics"/>
        </authorList>
    </citation>
    <scope>NUCLEOTIDE SEQUENCE [LARGE SCALE GENOMIC DNA]</scope>
</reference>
<keyword evidence="10 12" id="KW-0472">Membrane</keyword>
<dbReference type="WBParaSite" id="EVEC_0000799301-mRNA-1">
    <property type="protein sequence ID" value="EVEC_0000799301-mRNA-1"/>
    <property type="gene ID" value="EVEC_0000799301"/>
</dbReference>
<evidence type="ECO:0000256" key="3">
    <source>
        <dbReference type="ARBA" id="ARBA00022448"/>
    </source>
</evidence>
<keyword evidence="4" id="KW-1003">Cell membrane</keyword>
<evidence type="ECO:0000313" key="15">
    <source>
        <dbReference type="Proteomes" id="UP000274131"/>
    </source>
</evidence>
<dbReference type="PRINTS" id="PR01262">
    <property type="entry name" value="INNEXIN"/>
</dbReference>
<accession>A0A0N4VBS4</accession>
<feature type="region of interest" description="Disordered" evidence="13">
    <location>
        <begin position="384"/>
        <end position="419"/>
    </location>
</feature>
<reference evidence="16" key="1">
    <citation type="submission" date="2017-02" db="UniProtKB">
        <authorList>
            <consortium name="WormBaseParasite"/>
        </authorList>
    </citation>
    <scope>IDENTIFICATION</scope>
</reference>
<comment type="caution">
    <text evidence="12">Lacks conserved residue(s) required for the propagation of feature annotation.</text>
</comment>
<evidence type="ECO:0000256" key="13">
    <source>
        <dbReference type="SAM" id="MobiDB-lite"/>
    </source>
</evidence>
<keyword evidence="9 12" id="KW-0406">Ion transport</keyword>
<evidence type="ECO:0000313" key="14">
    <source>
        <dbReference type="EMBL" id="VDD92726.1"/>
    </source>
</evidence>
<dbReference type="InterPro" id="IPR000990">
    <property type="entry name" value="Innexin"/>
</dbReference>
<dbReference type="OrthoDB" id="5867527at2759"/>
<dbReference type="Proteomes" id="UP000274131">
    <property type="component" value="Unassembled WGS sequence"/>
</dbReference>
<dbReference type="PANTHER" id="PTHR11893:SF45">
    <property type="entry name" value="INNEXIN"/>
    <property type="match status" value="1"/>
</dbReference>
<feature type="transmembrane region" description="Helical" evidence="12">
    <location>
        <begin position="6"/>
        <end position="24"/>
    </location>
</feature>
<keyword evidence="3 12" id="KW-0813">Transport</keyword>
<feature type="transmembrane region" description="Helical" evidence="12">
    <location>
        <begin position="36"/>
        <end position="54"/>
    </location>
</feature>
<proteinExistence type="inferred from homology"/>
<protein>
    <recommendedName>
        <fullName evidence="12">Innexin</fullName>
    </recommendedName>
</protein>
<dbReference type="GO" id="GO:0034220">
    <property type="term" value="P:monoatomic ion transmembrane transport"/>
    <property type="evidence" value="ECO:0007669"/>
    <property type="project" value="UniProtKB-KW"/>
</dbReference>
<name>A0A0N4VBS4_ENTVE</name>
<feature type="transmembrane region" description="Helical" evidence="12">
    <location>
        <begin position="113"/>
        <end position="135"/>
    </location>
</feature>
<dbReference type="PROSITE" id="PS51013">
    <property type="entry name" value="PANNEXIN"/>
    <property type="match status" value="1"/>
</dbReference>
<evidence type="ECO:0000256" key="4">
    <source>
        <dbReference type="ARBA" id="ARBA00022475"/>
    </source>
</evidence>
<keyword evidence="11 12" id="KW-0407">Ion channel</keyword>
<feature type="transmembrane region" description="Helical" evidence="12">
    <location>
        <begin position="200"/>
        <end position="220"/>
    </location>
</feature>
<evidence type="ECO:0000256" key="11">
    <source>
        <dbReference type="ARBA" id="ARBA00023303"/>
    </source>
</evidence>
<evidence type="ECO:0000256" key="12">
    <source>
        <dbReference type="RuleBase" id="RU010713"/>
    </source>
</evidence>
<keyword evidence="5 12" id="KW-0812">Transmembrane</keyword>
<evidence type="ECO:0000313" key="16">
    <source>
        <dbReference type="WBParaSite" id="EVEC_0000799301-mRNA-1"/>
    </source>
</evidence>
<dbReference type="PANTHER" id="PTHR11893">
    <property type="entry name" value="INNEXIN"/>
    <property type="match status" value="1"/>
</dbReference>